<keyword evidence="1" id="KW-0472">Membrane</keyword>
<sequence length="49" mass="5956">MNIWKVLVNIMDKVRTDKASSTCHDNIFVFSHILSFLQIFFFQRFYILK</sequence>
<dbReference type="Proteomes" id="UP000048948">
    <property type="component" value="Unassembled WGS sequence"/>
</dbReference>
<accession>A0A655AZ68</accession>
<evidence type="ECO:0000313" key="3">
    <source>
        <dbReference type="Proteomes" id="UP000048948"/>
    </source>
</evidence>
<gene>
    <name evidence="2" type="ORF">ERS027646_05009</name>
</gene>
<reference evidence="2 3" key="1">
    <citation type="submission" date="2015-03" db="EMBL/GenBank/DDBJ databases">
        <authorList>
            <consortium name="Pathogen Informatics"/>
        </authorList>
    </citation>
    <scope>NUCLEOTIDE SEQUENCE [LARGE SCALE GENOMIC DNA]</scope>
    <source>
        <strain evidence="2 3">Bir 172</strain>
    </source>
</reference>
<dbReference type="EMBL" id="CNGE01002585">
    <property type="protein sequence ID" value="CKV07238.1"/>
    <property type="molecule type" value="Genomic_DNA"/>
</dbReference>
<evidence type="ECO:0000313" key="2">
    <source>
        <dbReference type="EMBL" id="CKV07238.1"/>
    </source>
</evidence>
<dbReference type="AlphaFoldDB" id="A0A655AZ68"/>
<protein>
    <submittedName>
        <fullName evidence="2">Uncharacterized protein</fullName>
    </submittedName>
</protein>
<keyword evidence="1" id="KW-1133">Transmembrane helix</keyword>
<proteinExistence type="predicted"/>
<keyword evidence="1" id="KW-0812">Transmembrane</keyword>
<organism evidence="2 3">
    <name type="scientific">Mycobacterium tuberculosis</name>
    <dbReference type="NCBI Taxonomy" id="1773"/>
    <lineage>
        <taxon>Bacteria</taxon>
        <taxon>Bacillati</taxon>
        <taxon>Actinomycetota</taxon>
        <taxon>Actinomycetes</taxon>
        <taxon>Mycobacteriales</taxon>
        <taxon>Mycobacteriaceae</taxon>
        <taxon>Mycobacterium</taxon>
        <taxon>Mycobacterium tuberculosis complex</taxon>
    </lineage>
</organism>
<name>A0A655AZ68_MYCTX</name>
<feature type="transmembrane region" description="Helical" evidence="1">
    <location>
        <begin position="27"/>
        <end position="47"/>
    </location>
</feature>
<evidence type="ECO:0000256" key="1">
    <source>
        <dbReference type="SAM" id="Phobius"/>
    </source>
</evidence>